<dbReference type="Gene3D" id="3.40.50.300">
    <property type="entry name" value="P-loop containing nucleotide triphosphate hydrolases"/>
    <property type="match status" value="1"/>
</dbReference>
<dbReference type="InterPro" id="IPR000863">
    <property type="entry name" value="Sulfotransferase_dom"/>
</dbReference>
<evidence type="ECO:0000259" key="4">
    <source>
        <dbReference type="Pfam" id="PF00685"/>
    </source>
</evidence>
<accession>A0AA36J359</accession>
<feature type="transmembrane region" description="Helical" evidence="3">
    <location>
        <begin position="138"/>
        <end position="158"/>
    </location>
</feature>
<evidence type="ECO:0000256" key="2">
    <source>
        <dbReference type="ARBA" id="ARBA00022679"/>
    </source>
</evidence>
<sequence>MALGEGLLCRALLEQISQALESSGESFVRQSGYVYQFHLRDCGHQGLFVLDLKHGSGSLRPGHDATADCTFSMLDEDLVAMGKGTLDAFTAMRKGRLEIRGDQLAAHVLSEVMQRVGKRQKAPKSEPVNWEHVRMWRIGAIAGCFVVFVLVIILINPFEVKRSSGGPRELEQVAHFGDGNLHRIGNGVVYKLQAFTGRAFRQLLQTPQAFRVEPSDIFLVGALGSGTTWLSHMLHGLRSGGSMDFQDLQEVVPWYESLGTAGEIKAAKPRLFKSHRTHQVLPSGMRLIVLLRDPFQIMQSQYQLFCNSTWSTLAGMKPAEMHPLLFAPAIFAHVRTNDVWYHFLSWYKCCWTDPQVLWITYEDFVDDPQRQIQKLADFLPEHPGAETIKKVVQQSSRHFMMQHTSKFDYHSLLEKVELFRKEGSPASMPRVLDDTSFEVDPKVKELLDVRWERIVAPATGFATYGEMRRAVAARSAWRAEGVLDLSPHAGVSHSLIASLLLMALLVAFVGLQPRLARSLALRFSIMARARARQIMRHFSDSKKADPEIYAARTGSGFVV</sequence>
<keyword evidence="3" id="KW-1133">Transmembrane helix</keyword>
<dbReference type="Pfam" id="PF02036">
    <property type="entry name" value="SCP2"/>
    <property type="match status" value="1"/>
</dbReference>
<evidence type="ECO:0000313" key="7">
    <source>
        <dbReference type="Proteomes" id="UP001178507"/>
    </source>
</evidence>
<evidence type="ECO:0000313" key="6">
    <source>
        <dbReference type="EMBL" id="CAJ1398366.1"/>
    </source>
</evidence>
<name>A0AA36J359_9DINO</name>
<dbReference type="Gene3D" id="3.30.1050.10">
    <property type="entry name" value="SCP2 sterol-binding domain"/>
    <property type="match status" value="1"/>
</dbReference>
<dbReference type="AlphaFoldDB" id="A0AA36J359"/>
<dbReference type="EMBL" id="CAUJNA010003297">
    <property type="protein sequence ID" value="CAJ1398366.1"/>
    <property type="molecule type" value="Genomic_DNA"/>
</dbReference>
<evidence type="ECO:0008006" key="8">
    <source>
        <dbReference type="Google" id="ProtNLM"/>
    </source>
</evidence>
<dbReference type="Proteomes" id="UP001178507">
    <property type="component" value="Unassembled WGS sequence"/>
</dbReference>
<feature type="domain" description="Sulfotransferase" evidence="4">
    <location>
        <begin position="214"/>
        <end position="407"/>
    </location>
</feature>
<keyword evidence="3" id="KW-0472">Membrane</keyword>
<gene>
    <name evidence="6" type="ORF">EVOR1521_LOCUS22176</name>
</gene>
<dbReference type="InterPro" id="IPR003033">
    <property type="entry name" value="SCP2_sterol-bd_dom"/>
</dbReference>
<protein>
    <recommendedName>
        <fullName evidence="8">SCP2 domain-containing protein</fullName>
    </recommendedName>
</protein>
<dbReference type="GO" id="GO:0008146">
    <property type="term" value="F:sulfotransferase activity"/>
    <property type="evidence" value="ECO:0007669"/>
    <property type="project" value="InterPro"/>
</dbReference>
<dbReference type="Pfam" id="PF00685">
    <property type="entry name" value="Sulfotransfer_1"/>
    <property type="match status" value="1"/>
</dbReference>
<feature type="transmembrane region" description="Helical" evidence="3">
    <location>
        <begin position="495"/>
        <end position="516"/>
    </location>
</feature>
<evidence type="ECO:0000256" key="3">
    <source>
        <dbReference type="SAM" id="Phobius"/>
    </source>
</evidence>
<comment type="caution">
    <text evidence="6">The sequence shown here is derived from an EMBL/GenBank/DDBJ whole genome shotgun (WGS) entry which is preliminary data.</text>
</comment>
<evidence type="ECO:0000256" key="1">
    <source>
        <dbReference type="ARBA" id="ARBA00005771"/>
    </source>
</evidence>
<dbReference type="PANTHER" id="PTHR11783">
    <property type="entry name" value="SULFOTRANSFERASE SULT"/>
    <property type="match status" value="1"/>
</dbReference>
<keyword evidence="2" id="KW-0808">Transferase</keyword>
<reference evidence="6" key="1">
    <citation type="submission" date="2023-08" db="EMBL/GenBank/DDBJ databases">
        <authorList>
            <person name="Chen Y."/>
            <person name="Shah S."/>
            <person name="Dougan E. K."/>
            <person name="Thang M."/>
            <person name="Chan C."/>
        </authorList>
    </citation>
    <scope>NUCLEOTIDE SEQUENCE</scope>
</reference>
<feature type="domain" description="SCP2" evidence="5">
    <location>
        <begin position="15"/>
        <end position="113"/>
    </location>
</feature>
<evidence type="ECO:0000259" key="5">
    <source>
        <dbReference type="Pfam" id="PF02036"/>
    </source>
</evidence>
<dbReference type="InterPro" id="IPR027417">
    <property type="entry name" value="P-loop_NTPase"/>
</dbReference>
<comment type="similarity">
    <text evidence="1">Belongs to the sulfotransferase 1 family.</text>
</comment>
<dbReference type="SUPFAM" id="SSF55718">
    <property type="entry name" value="SCP-like"/>
    <property type="match status" value="1"/>
</dbReference>
<dbReference type="SUPFAM" id="SSF52540">
    <property type="entry name" value="P-loop containing nucleoside triphosphate hydrolases"/>
    <property type="match status" value="1"/>
</dbReference>
<organism evidence="6 7">
    <name type="scientific">Effrenium voratum</name>
    <dbReference type="NCBI Taxonomy" id="2562239"/>
    <lineage>
        <taxon>Eukaryota</taxon>
        <taxon>Sar</taxon>
        <taxon>Alveolata</taxon>
        <taxon>Dinophyceae</taxon>
        <taxon>Suessiales</taxon>
        <taxon>Symbiodiniaceae</taxon>
        <taxon>Effrenium</taxon>
    </lineage>
</organism>
<dbReference type="InterPro" id="IPR036527">
    <property type="entry name" value="SCP2_sterol-bd_dom_sf"/>
</dbReference>
<proteinExistence type="inferred from homology"/>
<keyword evidence="7" id="KW-1185">Reference proteome</keyword>
<keyword evidence="3" id="KW-0812">Transmembrane</keyword>